<dbReference type="PANTHER" id="PTHR23389">
    <property type="entry name" value="CHROMOSOME TRANSMISSION FIDELITY FACTOR 18"/>
    <property type="match status" value="1"/>
</dbReference>
<dbReference type="RefSeq" id="WP_354694963.1">
    <property type="nucleotide sequence ID" value="NZ_JAZHOG010000004.1"/>
</dbReference>
<dbReference type="Gene3D" id="1.10.287.610">
    <property type="entry name" value="Helix hairpin bin"/>
    <property type="match status" value="1"/>
</dbReference>
<dbReference type="GO" id="GO:0046872">
    <property type="term" value="F:metal ion binding"/>
    <property type="evidence" value="ECO:0007669"/>
    <property type="project" value="UniProtKB-KW"/>
</dbReference>
<evidence type="ECO:0000256" key="16">
    <source>
        <dbReference type="SAM" id="MobiDB-lite"/>
    </source>
</evidence>
<dbReference type="InterPro" id="IPR013839">
    <property type="entry name" value="DNAligase_adenylation"/>
</dbReference>
<organism evidence="18 19">
    <name type="scientific">Elongatibacter sediminis</name>
    <dbReference type="NCBI Taxonomy" id="3119006"/>
    <lineage>
        <taxon>Bacteria</taxon>
        <taxon>Pseudomonadati</taxon>
        <taxon>Pseudomonadota</taxon>
        <taxon>Gammaproteobacteria</taxon>
        <taxon>Chromatiales</taxon>
        <taxon>Wenzhouxiangellaceae</taxon>
        <taxon>Elongatibacter</taxon>
    </lineage>
</organism>
<dbReference type="SMART" id="SM00292">
    <property type="entry name" value="BRCT"/>
    <property type="match status" value="1"/>
</dbReference>
<feature type="binding site" evidence="14">
    <location>
        <begin position="49"/>
        <end position="53"/>
    </location>
    <ligand>
        <name>NAD(+)</name>
        <dbReference type="ChEBI" id="CHEBI:57540"/>
    </ligand>
</feature>
<dbReference type="Pfam" id="PF12826">
    <property type="entry name" value="HHH_2"/>
    <property type="match status" value="1"/>
</dbReference>
<dbReference type="Proteomes" id="UP001359886">
    <property type="component" value="Unassembled WGS sequence"/>
</dbReference>
<evidence type="ECO:0000256" key="9">
    <source>
        <dbReference type="ARBA" id="ARBA00022842"/>
    </source>
</evidence>
<keyword evidence="7 14" id="KW-0227">DNA damage</keyword>
<comment type="function">
    <text evidence="1 14">DNA ligase that catalyzes the formation of phosphodiester linkages between 5'-phosphoryl and 3'-hydroxyl groups in double-stranded DNA using NAD as a coenzyme and as the energy source for the reaction. It is essential for DNA replication and repair of damaged DNA.</text>
</comment>
<dbReference type="Pfam" id="PF03120">
    <property type="entry name" value="OB_DNA_ligase"/>
    <property type="match status" value="1"/>
</dbReference>
<dbReference type="Gene3D" id="6.20.10.30">
    <property type="match status" value="1"/>
</dbReference>
<feature type="region of interest" description="Disordered" evidence="16">
    <location>
        <begin position="1"/>
        <end position="27"/>
    </location>
</feature>
<dbReference type="CDD" id="cd17748">
    <property type="entry name" value="BRCT_DNA_ligase_like"/>
    <property type="match status" value="1"/>
</dbReference>
<dbReference type="InterPro" id="IPR012340">
    <property type="entry name" value="NA-bd_OB-fold"/>
</dbReference>
<keyword evidence="6 14" id="KW-0479">Metal-binding</keyword>
<dbReference type="Pfam" id="PF14520">
    <property type="entry name" value="HHH_5"/>
    <property type="match status" value="1"/>
</dbReference>
<dbReference type="CDD" id="cd00114">
    <property type="entry name" value="LIGANc"/>
    <property type="match status" value="1"/>
</dbReference>
<keyword evidence="19" id="KW-1185">Reference proteome</keyword>
<dbReference type="GO" id="GO:0006281">
    <property type="term" value="P:DNA repair"/>
    <property type="evidence" value="ECO:0007669"/>
    <property type="project" value="UniProtKB-KW"/>
</dbReference>
<evidence type="ECO:0000256" key="2">
    <source>
        <dbReference type="ARBA" id="ARBA00012722"/>
    </source>
</evidence>
<evidence type="ECO:0000256" key="15">
    <source>
        <dbReference type="RuleBase" id="RU000618"/>
    </source>
</evidence>
<dbReference type="GO" id="GO:0005829">
    <property type="term" value="C:cytosol"/>
    <property type="evidence" value="ECO:0007669"/>
    <property type="project" value="TreeGrafter"/>
</dbReference>
<evidence type="ECO:0000256" key="1">
    <source>
        <dbReference type="ARBA" id="ARBA00004067"/>
    </source>
</evidence>
<dbReference type="SUPFAM" id="SSF47781">
    <property type="entry name" value="RuvA domain 2-like"/>
    <property type="match status" value="1"/>
</dbReference>
<feature type="binding site" evidence="14">
    <location>
        <position position="189"/>
    </location>
    <ligand>
        <name>NAD(+)</name>
        <dbReference type="ChEBI" id="CHEBI:57540"/>
    </ligand>
</feature>
<comment type="similarity">
    <text evidence="13 14">Belongs to the NAD-dependent DNA ligase family. LigA subfamily.</text>
</comment>
<dbReference type="SUPFAM" id="SSF52113">
    <property type="entry name" value="BRCT domain"/>
    <property type="match status" value="1"/>
</dbReference>
<accession>A0AAW9RJ20</accession>
<dbReference type="NCBIfam" id="NF005932">
    <property type="entry name" value="PRK07956.1"/>
    <property type="match status" value="1"/>
</dbReference>
<dbReference type="Gene3D" id="1.10.150.20">
    <property type="entry name" value="5' to 3' exonuclease, C-terminal subdomain"/>
    <property type="match status" value="2"/>
</dbReference>
<dbReference type="FunFam" id="1.10.287.610:FF:000002">
    <property type="entry name" value="DNA ligase"/>
    <property type="match status" value="1"/>
</dbReference>
<dbReference type="InterPro" id="IPR001357">
    <property type="entry name" value="BRCT_dom"/>
</dbReference>
<dbReference type="GO" id="GO:0003911">
    <property type="term" value="F:DNA ligase (NAD+) activity"/>
    <property type="evidence" value="ECO:0007669"/>
    <property type="project" value="UniProtKB-UniRule"/>
</dbReference>
<feature type="binding site" evidence="14">
    <location>
        <position position="152"/>
    </location>
    <ligand>
        <name>NAD(+)</name>
        <dbReference type="ChEBI" id="CHEBI:57540"/>
    </ligand>
</feature>
<dbReference type="SUPFAM" id="SSF50249">
    <property type="entry name" value="Nucleic acid-binding proteins"/>
    <property type="match status" value="1"/>
</dbReference>
<evidence type="ECO:0000256" key="10">
    <source>
        <dbReference type="ARBA" id="ARBA00023027"/>
    </source>
</evidence>
<gene>
    <name evidence="14 18" type="primary">ligA</name>
    <name evidence="18" type="ORF">V3330_08455</name>
</gene>
<evidence type="ECO:0000313" key="18">
    <source>
        <dbReference type="EMBL" id="MEJ8567651.1"/>
    </source>
</evidence>
<comment type="caution">
    <text evidence="14">Lacks conserved residue(s) required for the propagation of feature annotation.</text>
</comment>
<evidence type="ECO:0000256" key="11">
    <source>
        <dbReference type="ARBA" id="ARBA00023204"/>
    </source>
</evidence>
<dbReference type="PROSITE" id="PS01056">
    <property type="entry name" value="DNA_LIGASE_N2"/>
    <property type="match status" value="1"/>
</dbReference>
<dbReference type="SUPFAM" id="SSF56091">
    <property type="entry name" value="DNA ligase/mRNA capping enzyme, catalytic domain"/>
    <property type="match status" value="1"/>
</dbReference>
<dbReference type="Gene3D" id="3.40.50.10190">
    <property type="entry name" value="BRCT domain"/>
    <property type="match status" value="1"/>
</dbReference>
<evidence type="ECO:0000256" key="8">
    <source>
        <dbReference type="ARBA" id="ARBA00022833"/>
    </source>
</evidence>
<evidence type="ECO:0000256" key="3">
    <source>
        <dbReference type="ARBA" id="ARBA00013308"/>
    </source>
</evidence>
<protein>
    <recommendedName>
        <fullName evidence="3 14">DNA ligase</fullName>
        <ecNumber evidence="2 14">6.5.1.2</ecNumber>
    </recommendedName>
    <alternativeName>
        <fullName evidence="14">Polydeoxyribonucleotide synthase [NAD(+)]</fullName>
    </alternativeName>
</protein>
<comment type="cofactor">
    <cofactor evidence="14">
        <name>Mg(2+)</name>
        <dbReference type="ChEBI" id="CHEBI:18420"/>
    </cofactor>
    <cofactor evidence="14">
        <name>Mn(2+)</name>
        <dbReference type="ChEBI" id="CHEBI:29035"/>
    </cofactor>
</comment>
<evidence type="ECO:0000256" key="6">
    <source>
        <dbReference type="ARBA" id="ARBA00022723"/>
    </source>
</evidence>
<dbReference type="FunFam" id="2.40.50.140:FF:000012">
    <property type="entry name" value="DNA ligase"/>
    <property type="match status" value="1"/>
</dbReference>
<dbReference type="InterPro" id="IPR033136">
    <property type="entry name" value="DNA_ligase_CS"/>
</dbReference>
<evidence type="ECO:0000256" key="7">
    <source>
        <dbReference type="ARBA" id="ARBA00022763"/>
    </source>
</evidence>
<evidence type="ECO:0000256" key="14">
    <source>
        <dbReference type="HAMAP-Rule" id="MF_01588"/>
    </source>
</evidence>
<dbReference type="InterPro" id="IPR004149">
    <property type="entry name" value="Znf_DNAligase_C4"/>
</dbReference>
<evidence type="ECO:0000256" key="12">
    <source>
        <dbReference type="ARBA" id="ARBA00034005"/>
    </source>
</evidence>
<dbReference type="InterPro" id="IPR018239">
    <property type="entry name" value="DNA_ligase_AS"/>
</dbReference>
<keyword evidence="9 14" id="KW-0460">Magnesium</keyword>
<dbReference type="GO" id="GO:0006260">
    <property type="term" value="P:DNA replication"/>
    <property type="evidence" value="ECO:0007669"/>
    <property type="project" value="UniProtKB-KW"/>
</dbReference>
<evidence type="ECO:0000259" key="17">
    <source>
        <dbReference type="PROSITE" id="PS50172"/>
    </source>
</evidence>
<feature type="binding site" evidence="14">
    <location>
        <begin position="98"/>
        <end position="99"/>
    </location>
    <ligand>
        <name>NAD(+)</name>
        <dbReference type="ChEBI" id="CHEBI:57540"/>
    </ligand>
</feature>
<keyword evidence="5 14" id="KW-0235">DNA replication</keyword>
<keyword evidence="10 14" id="KW-0520">NAD</keyword>
<name>A0AAW9RJ20_9GAMM</name>
<dbReference type="InterPro" id="IPR003583">
    <property type="entry name" value="Hlx-hairpin-Hlx_DNA-bd_motif"/>
</dbReference>
<sequence length="687" mass="75591">MSPDSDHPSGRNRASESRDDAERRAAELRREIEGHNYRYYVLDEPSVPDAEYDRLLRELEDIEAAFPDLATEDSPTRRVGAPPSSGFEEVRHRRPMLSLANAFEDEEVEAFHDRVLRGLEVEHADYVAEPKLDGVAISLRYDAGRLVQAATRGDGLTGEDVTDNVRTVRAIPLQLRGKGWPGDLEVRGEIYMPLEGFEAYNARARVEGGKELINPRNAAAGSLRQLDSRLTARRPLAFFAYAAVADTGLPESQFEVLEALRGWGFPVNPEVRRVRDAGGCLDYFRDLGEKRGELAYDIDGVVFKVEGRRDQETLGFVSRAPRWALARKFPAQEEITRLLAIEVQVGRTGALTPVARLEPVFVGGVTVTNATLHNLDEIRRKDVRVGDWVVVRRAGDVIPEVARVVPERREGDPEPFELPSECPVCGSAVERVEGEAVARCTGGLVCPAQRKQSIMHFASRKALDIEGLGEKLIDQLVEAGLVTSVADLYRLRLDDLVALERIGEKSARNVLDEIERSKSPELGRLLFALGIREVGEVTAQSLARQFGSMERLAAAGIDDLLEVPDVGPVVASHVHAFFQEEHNRDVLTALKEAGVEPQAPEAPEGEQPLAGQTWVLTGTLSMPRARARNLLESLGARVTGSVSKKTDVVLAGEEAGSKREKAESLGVRIIDDDEFRGLLADHGLDSD</sequence>
<keyword evidence="11 14" id="KW-0234">DNA repair</keyword>
<comment type="catalytic activity">
    <reaction evidence="12 14 15">
        <text>NAD(+) + (deoxyribonucleotide)n-3'-hydroxyl + 5'-phospho-(deoxyribonucleotide)m = (deoxyribonucleotide)n+m + AMP + beta-nicotinamide D-nucleotide.</text>
        <dbReference type="EC" id="6.5.1.2"/>
    </reaction>
</comment>
<dbReference type="EC" id="6.5.1.2" evidence="2 14"/>
<evidence type="ECO:0000256" key="5">
    <source>
        <dbReference type="ARBA" id="ARBA00022705"/>
    </source>
</evidence>
<dbReference type="PROSITE" id="PS50172">
    <property type="entry name" value="BRCT"/>
    <property type="match status" value="1"/>
</dbReference>
<dbReference type="FunFam" id="1.10.150.20:FF:000007">
    <property type="entry name" value="DNA ligase"/>
    <property type="match status" value="1"/>
</dbReference>
<keyword evidence="14" id="KW-0464">Manganese</keyword>
<evidence type="ECO:0000313" key="19">
    <source>
        <dbReference type="Proteomes" id="UP001359886"/>
    </source>
</evidence>
<dbReference type="Pfam" id="PF01653">
    <property type="entry name" value="DNA_ligase_aden"/>
    <property type="match status" value="1"/>
</dbReference>
<feature type="binding site" evidence="14">
    <location>
        <position position="446"/>
    </location>
    <ligand>
        <name>Zn(2+)</name>
        <dbReference type="ChEBI" id="CHEBI:29105"/>
    </ligand>
</feature>
<dbReference type="SMART" id="SM00278">
    <property type="entry name" value="HhH1"/>
    <property type="match status" value="4"/>
</dbReference>
<dbReference type="FunFam" id="3.30.470.30:FF:000001">
    <property type="entry name" value="DNA ligase"/>
    <property type="match status" value="1"/>
</dbReference>
<keyword evidence="8 14" id="KW-0862">Zinc</keyword>
<dbReference type="InterPro" id="IPR001679">
    <property type="entry name" value="DNA_ligase"/>
</dbReference>
<dbReference type="InterPro" id="IPR010994">
    <property type="entry name" value="RuvA_2-like"/>
</dbReference>
<dbReference type="InterPro" id="IPR013840">
    <property type="entry name" value="DNAligase_N"/>
</dbReference>
<evidence type="ECO:0000256" key="4">
    <source>
        <dbReference type="ARBA" id="ARBA00022598"/>
    </source>
</evidence>
<reference evidence="18 19" key="1">
    <citation type="submission" date="2024-02" db="EMBL/GenBank/DDBJ databases">
        <title>A novel Wenzhouxiangellaceae bacterium, isolated from coastal sediments.</title>
        <authorList>
            <person name="Du Z.-J."/>
            <person name="Ye Y.-Q."/>
            <person name="Zhang X.-Y."/>
        </authorList>
    </citation>
    <scope>NUCLEOTIDE SEQUENCE [LARGE SCALE GENOMIC DNA]</scope>
    <source>
        <strain evidence="18 19">CH-27</strain>
    </source>
</reference>
<dbReference type="AlphaFoldDB" id="A0AAW9RJ20"/>
<dbReference type="EMBL" id="JAZHOG010000004">
    <property type="protein sequence ID" value="MEJ8567651.1"/>
    <property type="molecule type" value="Genomic_DNA"/>
</dbReference>
<dbReference type="FunFam" id="1.10.150.20:FF:000006">
    <property type="entry name" value="DNA ligase"/>
    <property type="match status" value="1"/>
</dbReference>
<dbReference type="Gene3D" id="2.40.50.140">
    <property type="entry name" value="Nucleic acid-binding proteins"/>
    <property type="match status" value="1"/>
</dbReference>
<dbReference type="Pfam" id="PF00533">
    <property type="entry name" value="BRCT"/>
    <property type="match status" value="1"/>
</dbReference>
<feature type="binding site" evidence="14">
    <location>
        <position position="129"/>
    </location>
    <ligand>
        <name>NAD(+)</name>
        <dbReference type="ChEBI" id="CHEBI:57540"/>
    </ligand>
</feature>
<dbReference type="Gene3D" id="3.30.470.30">
    <property type="entry name" value="DNA ligase/mRNA capping enzyme"/>
    <property type="match status" value="1"/>
</dbReference>
<feature type="binding site" evidence="14">
    <location>
        <position position="422"/>
    </location>
    <ligand>
        <name>Zn(2+)</name>
        <dbReference type="ChEBI" id="CHEBI:29105"/>
    </ligand>
</feature>
<proteinExistence type="inferred from homology"/>
<feature type="binding site" evidence="14">
    <location>
        <position position="328"/>
    </location>
    <ligand>
        <name>NAD(+)</name>
        <dbReference type="ChEBI" id="CHEBI:57540"/>
    </ligand>
</feature>
<keyword evidence="4 14" id="KW-0436">Ligase</keyword>
<dbReference type="PROSITE" id="PS01055">
    <property type="entry name" value="DNA_LIGASE_N1"/>
    <property type="match status" value="1"/>
</dbReference>
<dbReference type="NCBIfam" id="TIGR00575">
    <property type="entry name" value="dnlj"/>
    <property type="match status" value="1"/>
</dbReference>
<feature type="binding site" evidence="14">
    <location>
        <position position="304"/>
    </location>
    <ligand>
        <name>NAD(+)</name>
        <dbReference type="ChEBI" id="CHEBI:57540"/>
    </ligand>
</feature>
<dbReference type="HAMAP" id="MF_01588">
    <property type="entry name" value="DNA_ligase_A"/>
    <property type="match status" value="1"/>
</dbReference>
<comment type="caution">
    <text evidence="18">The sequence shown here is derived from an EMBL/GenBank/DDBJ whole genome shotgun (WGS) entry which is preliminary data.</text>
</comment>
<dbReference type="PANTHER" id="PTHR23389:SF9">
    <property type="entry name" value="DNA LIGASE"/>
    <property type="match status" value="1"/>
</dbReference>
<dbReference type="GO" id="GO:0003677">
    <property type="term" value="F:DNA binding"/>
    <property type="evidence" value="ECO:0007669"/>
    <property type="project" value="InterPro"/>
</dbReference>
<feature type="active site" description="N6-AMP-lysine intermediate" evidence="14">
    <location>
        <position position="131"/>
    </location>
</feature>
<evidence type="ECO:0000256" key="13">
    <source>
        <dbReference type="ARBA" id="ARBA00060881"/>
    </source>
</evidence>
<dbReference type="PIRSF" id="PIRSF001604">
    <property type="entry name" value="LigA"/>
    <property type="match status" value="1"/>
</dbReference>
<dbReference type="Pfam" id="PF03119">
    <property type="entry name" value="DNA_ligase_ZBD"/>
    <property type="match status" value="1"/>
</dbReference>
<feature type="binding site" evidence="14">
    <location>
        <position position="425"/>
    </location>
    <ligand>
        <name>Zn(2+)</name>
        <dbReference type="ChEBI" id="CHEBI:29105"/>
    </ligand>
</feature>
<dbReference type="InterPro" id="IPR036420">
    <property type="entry name" value="BRCT_dom_sf"/>
</dbReference>
<dbReference type="InterPro" id="IPR041663">
    <property type="entry name" value="DisA/LigA_HHH"/>
</dbReference>
<dbReference type="SMART" id="SM00532">
    <property type="entry name" value="LIGANc"/>
    <property type="match status" value="1"/>
</dbReference>
<dbReference type="InterPro" id="IPR004150">
    <property type="entry name" value="NAD_DNA_ligase_OB"/>
</dbReference>
<feature type="domain" description="BRCT" evidence="17">
    <location>
        <begin position="604"/>
        <end position="673"/>
    </location>
</feature>